<dbReference type="PROSITE" id="PS50076">
    <property type="entry name" value="DNAJ_2"/>
    <property type="match status" value="1"/>
</dbReference>
<dbReference type="KEGG" id="loa:LOAG_07507"/>
<dbReference type="Gene3D" id="1.10.287.110">
    <property type="entry name" value="DnaJ domain"/>
    <property type="match status" value="1"/>
</dbReference>
<name>A0A1S0TWE7_LOALO</name>
<keyword evidence="1" id="KW-0472">Membrane</keyword>
<dbReference type="PRINTS" id="PR00625">
    <property type="entry name" value="JDOMAIN"/>
</dbReference>
<feature type="transmembrane region" description="Helical" evidence="1">
    <location>
        <begin position="165"/>
        <end position="184"/>
    </location>
</feature>
<protein>
    <recommendedName>
        <fullName evidence="2">J domain-containing protein</fullName>
    </recommendedName>
</protein>
<dbReference type="CTD" id="9944924"/>
<keyword evidence="1" id="KW-1133">Transmembrane helix</keyword>
<dbReference type="InterPro" id="IPR052763">
    <property type="entry name" value="DnaJ_C4"/>
</dbReference>
<feature type="domain" description="J" evidence="2">
    <location>
        <begin position="32"/>
        <end position="100"/>
    </location>
</feature>
<dbReference type="SUPFAM" id="SSF46565">
    <property type="entry name" value="Chaperone J-domain"/>
    <property type="match status" value="1"/>
</dbReference>
<dbReference type="InParanoid" id="A0A1S0TWE7"/>
<reference evidence="3" key="1">
    <citation type="submission" date="2012-04" db="EMBL/GenBank/DDBJ databases">
        <title>The Genome Sequence of Loa loa.</title>
        <authorList>
            <consortium name="The Broad Institute Genome Sequencing Platform"/>
            <consortium name="Broad Institute Genome Sequencing Center for Infectious Disease"/>
            <person name="Nutman T.B."/>
            <person name="Fink D.L."/>
            <person name="Russ C."/>
            <person name="Young S."/>
            <person name="Zeng Q."/>
            <person name="Gargeya S."/>
            <person name="Alvarado L."/>
            <person name="Berlin A."/>
            <person name="Chapman S.B."/>
            <person name="Chen Z."/>
            <person name="Freedman E."/>
            <person name="Gellesch M."/>
            <person name="Goldberg J."/>
            <person name="Griggs A."/>
            <person name="Gujja S."/>
            <person name="Heilman E.R."/>
            <person name="Heiman D."/>
            <person name="Howarth C."/>
            <person name="Mehta T."/>
            <person name="Neiman D."/>
            <person name="Pearson M."/>
            <person name="Roberts A."/>
            <person name="Saif S."/>
            <person name="Shea T."/>
            <person name="Shenoy N."/>
            <person name="Sisk P."/>
            <person name="Stolte C."/>
            <person name="Sykes S."/>
            <person name="White J."/>
            <person name="Yandava C."/>
            <person name="Haas B."/>
            <person name="Henn M.R."/>
            <person name="Nusbaum C."/>
            <person name="Birren B."/>
        </authorList>
    </citation>
    <scope>NUCLEOTIDE SEQUENCE [LARGE SCALE GENOMIC DNA]</scope>
</reference>
<keyword evidence="1" id="KW-0812">Transmembrane</keyword>
<accession>A0A1S0TWE7</accession>
<dbReference type="RefSeq" id="XP_020302316.1">
    <property type="nucleotide sequence ID" value="XM_020447455.1"/>
</dbReference>
<sequence length="218" mass="26256">MCMPRLRPSVRRPLYHSSCLLLSMHQNISGKNYYDVLGVKRDASIAEIKSAFYKLSKMYHPDALRKSGNVNIQVAIYLEIKDAYEVLKDKKKRQDYDLELTNTFNAHRTYGKYGGTTGQNFKKCDPSNFYARTPQYDNDKWYEWYQSRRMDQVGTDWIRKNTVDYWTKTMLAFFVISFIFSIIIRVRTEQFRRKEWIEHMMRRNKAKEMEIEDSKRYP</sequence>
<dbReference type="GeneID" id="9944924"/>
<dbReference type="SMART" id="SM00271">
    <property type="entry name" value="DnaJ"/>
    <property type="match status" value="1"/>
</dbReference>
<evidence type="ECO:0000256" key="1">
    <source>
        <dbReference type="SAM" id="Phobius"/>
    </source>
</evidence>
<gene>
    <name evidence="3" type="ORF">LOAG_07507</name>
</gene>
<dbReference type="AlphaFoldDB" id="A0A1S0TWE7"/>
<evidence type="ECO:0000313" key="3">
    <source>
        <dbReference type="EMBL" id="EFO20984.2"/>
    </source>
</evidence>
<dbReference type="InterPro" id="IPR036869">
    <property type="entry name" value="J_dom_sf"/>
</dbReference>
<organism evidence="3">
    <name type="scientific">Loa loa</name>
    <name type="common">Eye worm</name>
    <name type="synonym">Filaria loa</name>
    <dbReference type="NCBI Taxonomy" id="7209"/>
    <lineage>
        <taxon>Eukaryota</taxon>
        <taxon>Metazoa</taxon>
        <taxon>Ecdysozoa</taxon>
        <taxon>Nematoda</taxon>
        <taxon>Chromadorea</taxon>
        <taxon>Rhabditida</taxon>
        <taxon>Spirurina</taxon>
        <taxon>Spiruromorpha</taxon>
        <taxon>Filarioidea</taxon>
        <taxon>Onchocercidae</taxon>
        <taxon>Loa</taxon>
    </lineage>
</organism>
<dbReference type="OrthoDB" id="376357at2759"/>
<dbReference type="OMA" id="TEYKIMQ"/>
<dbReference type="PANTHER" id="PTHR44825:SF1">
    <property type="entry name" value="DNAJ HOMOLOG SUBFAMILY C MEMBER 4"/>
    <property type="match status" value="1"/>
</dbReference>
<dbReference type="CDD" id="cd06257">
    <property type="entry name" value="DnaJ"/>
    <property type="match status" value="1"/>
</dbReference>
<evidence type="ECO:0000259" key="2">
    <source>
        <dbReference type="PROSITE" id="PS50076"/>
    </source>
</evidence>
<dbReference type="EMBL" id="JH712244">
    <property type="protein sequence ID" value="EFO20984.2"/>
    <property type="molecule type" value="Genomic_DNA"/>
</dbReference>
<proteinExistence type="predicted"/>
<dbReference type="InterPro" id="IPR001623">
    <property type="entry name" value="DnaJ_domain"/>
</dbReference>
<dbReference type="Pfam" id="PF00226">
    <property type="entry name" value="DnaJ"/>
    <property type="match status" value="1"/>
</dbReference>
<dbReference type="PANTHER" id="PTHR44825">
    <property type="match status" value="1"/>
</dbReference>